<sequence length="188" mass="20498">MVKTKPLGIVLAGGRSRRFGHDKALTQLPDQPRSNAVLAVQKLLPLTATVFVAANLTNAAALRQLFAAEQRVHICVDQPPFRDCGPLGGLFAVTAQQPQQHDYLLLATDYPYLTGTLLRQLAQRPQCFLATATQAHYTLAHFTTTQVAVRQFLTSGQRRLQTFIVAVAGCQPLLVAPTTALTNLNQLK</sequence>
<dbReference type="Pfam" id="PF12804">
    <property type="entry name" value="NTP_transf_3"/>
    <property type="match status" value="1"/>
</dbReference>
<dbReference type="InterPro" id="IPR025877">
    <property type="entry name" value="MobA-like_NTP_Trfase"/>
</dbReference>
<keyword evidence="4" id="KW-1185">Reference proteome</keyword>
<comment type="caution">
    <text evidence="3">The sequence shown here is derived from an EMBL/GenBank/DDBJ whole genome shotgun (WGS) entry which is preliminary data.</text>
</comment>
<accession>A0ABW3EB35</accession>
<evidence type="ECO:0000259" key="2">
    <source>
        <dbReference type="Pfam" id="PF12804"/>
    </source>
</evidence>
<evidence type="ECO:0000313" key="3">
    <source>
        <dbReference type="EMBL" id="MFD0896905.1"/>
    </source>
</evidence>
<dbReference type="EMBL" id="JBHTIO010000021">
    <property type="protein sequence ID" value="MFD0896905.1"/>
    <property type="molecule type" value="Genomic_DNA"/>
</dbReference>
<name>A0ABW3EB35_9LACO</name>
<dbReference type="SUPFAM" id="SSF53448">
    <property type="entry name" value="Nucleotide-diphospho-sugar transferases"/>
    <property type="match status" value="1"/>
</dbReference>
<gene>
    <name evidence="3" type="ORF">ACFQZ7_04050</name>
</gene>
<reference evidence="4" key="1">
    <citation type="journal article" date="2019" name="Int. J. Syst. Evol. Microbiol.">
        <title>The Global Catalogue of Microorganisms (GCM) 10K type strain sequencing project: providing services to taxonomists for standard genome sequencing and annotation.</title>
        <authorList>
            <consortium name="The Broad Institute Genomics Platform"/>
            <consortium name="The Broad Institute Genome Sequencing Center for Infectious Disease"/>
            <person name="Wu L."/>
            <person name="Ma J."/>
        </authorList>
    </citation>
    <scope>NUCLEOTIDE SEQUENCE [LARGE SCALE GENOMIC DNA]</scope>
    <source>
        <strain evidence="4">CCM 8925</strain>
    </source>
</reference>
<dbReference type="Gene3D" id="3.90.550.10">
    <property type="entry name" value="Spore Coat Polysaccharide Biosynthesis Protein SpsA, Chain A"/>
    <property type="match status" value="1"/>
</dbReference>
<dbReference type="PANTHER" id="PTHR19136:SF81">
    <property type="entry name" value="MOLYBDENUM COFACTOR GUANYLYLTRANSFERASE"/>
    <property type="match status" value="1"/>
</dbReference>
<dbReference type="Proteomes" id="UP001597104">
    <property type="component" value="Unassembled WGS sequence"/>
</dbReference>
<proteinExistence type="predicted"/>
<protein>
    <submittedName>
        <fullName evidence="3">NTP transferase domain-containing protein</fullName>
    </submittedName>
</protein>
<dbReference type="PANTHER" id="PTHR19136">
    <property type="entry name" value="MOLYBDENUM COFACTOR GUANYLYLTRANSFERASE"/>
    <property type="match status" value="1"/>
</dbReference>
<feature type="domain" description="MobA-like NTP transferase" evidence="2">
    <location>
        <begin position="8"/>
        <end position="137"/>
    </location>
</feature>
<dbReference type="GO" id="GO:0016740">
    <property type="term" value="F:transferase activity"/>
    <property type="evidence" value="ECO:0007669"/>
    <property type="project" value="UniProtKB-KW"/>
</dbReference>
<keyword evidence="1 3" id="KW-0808">Transferase</keyword>
<evidence type="ECO:0000313" key="4">
    <source>
        <dbReference type="Proteomes" id="UP001597104"/>
    </source>
</evidence>
<dbReference type="InterPro" id="IPR029044">
    <property type="entry name" value="Nucleotide-diphossugar_trans"/>
</dbReference>
<evidence type="ECO:0000256" key="1">
    <source>
        <dbReference type="ARBA" id="ARBA00022679"/>
    </source>
</evidence>
<organism evidence="3 4">
    <name type="scientific">Loigolactobacillus binensis</name>
    <dbReference type="NCBI Taxonomy" id="2559922"/>
    <lineage>
        <taxon>Bacteria</taxon>
        <taxon>Bacillati</taxon>
        <taxon>Bacillota</taxon>
        <taxon>Bacilli</taxon>
        <taxon>Lactobacillales</taxon>
        <taxon>Lactobacillaceae</taxon>
        <taxon>Loigolactobacillus</taxon>
    </lineage>
</organism>
<dbReference type="RefSeq" id="WP_137638257.1">
    <property type="nucleotide sequence ID" value="NZ_BJDN01000021.1"/>
</dbReference>